<dbReference type="Proteomes" id="UP000297245">
    <property type="component" value="Unassembled WGS sequence"/>
</dbReference>
<evidence type="ECO:0000313" key="2">
    <source>
        <dbReference type="Proteomes" id="UP000297245"/>
    </source>
</evidence>
<evidence type="ECO:0000313" key="1">
    <source>
        <dbReference type="EMBL" id="THU89609.1"/>
    </source>
</evidence>
<proteinExistence type="predicted"/>
<dbReference type="OrthoDB" id="446925at2759"/>
<organism evidence="1 2">
    <name type="scientific">Dendrothele bispora (strain CBS 962.96)</name>
    <dbReference type="NCBI Taxonomy" id="1314807"/>
    <lineage>
        <taxon>Eukaryota</taxon>
        <taxon>Fungi</taxon>
        <taxon>Dikarya</taxon>
        <taxon>Basidiomycota</taxon>
        <taxon>Agaricomycotina</taxon>
        <taxon>Agaricomycetes</taxon>
        <taxon>Agaricomycetidae</taxon>
        <taxon>Agaricales</taxon>
        <taxon>Agaricales incertae sedis</taxon>
        <taxon>Dendrothele</taxon>
    </lineage>
</organism>
<dbReference type="AlphaFoldDB" id="A0A4S8LK94"/>
<reference evidence="1 2" key="1">
    <citation type="journal article" date="2019" name="Nat. Ecol. Evol.">
        <title>Megaphylogeny resolves global patterns of mushroom evolution.</title>
        <authorList>
            <person name="Varga T."/>
            <person name="Krizsan K."/>
            <person name="Foldi C."/>
            <person name="Dima B."/>
            <person name="Sanchez-Garcia M."/>
            <person name="Sanchez-Ramirez S."/>
            <person name="Szollosi G.J."/>
            <person name="Szarkandi J.G."/>
            <person name="Papp V."/>
            <person name="Albert L."/>
            <person name="Andreopoulos W."/>
            <person name="Angelini C."/>
            <person name="Antonin V."/>
            <person name="Barry K.W."/>
            <person name="Bougher N.L."/>
            <person name="Buchanan P."/>
            <person name="Buyck B."/>
            <person name="Bense V."/>
            <person name="Catcheside P."/>
            <person name="Chovatia M."/>
            <person name="Cooper J."/>
            <person name="Damon W."/>
            <person name="Desjardin D."/>
            <person name="Finy P."/>
            <person name="Geml J."/>
            <person name="Haridas S."/>
            <person name="Hughes K."/>
            <person name="Justo A."/>
            <person name="Karasinski D."/>
            <person name="Kautmanova I."/>
            <person name="Kiss B."/>
            <person name="Kocsube S."/>
            <person name="Kotiranta H."/>
            <person name="LaButti K.M."/>
            <person name="Lechner B.E."/>
            <person name="Liimatainen K."/>
            <person name="Lipzen A."/>
            <person name="Lukacs Z."/>
            <person name="Mihaltcheva S."/>
            <person name="Morgado L.N."/>
            <person name="Niskanen T."/>
            <person name="Noordeloos M.E."/>
            <person name="Ohm R.A."/>
            <person name="Ortiz-Santana B."/>
            <person name="Ovrebo C."/>
            <person name="Racz N."/>
            <person name="Riley R."/>
            <person name="Savchenko A."/>
            <person name="Shiryaev A."/>
            <person name="Soop K."/>
            <person name="Spirin V."/>
            <person name="Szebenyi C."/>
            <person name="Tomsovsky M."/>
            <person name="Tulloss R.E."/>
            <person name="Uehling J."/>
            <person name="Grigoriev I.V."/>
            <person name="Vagvolgyi C."/>
            <person name="Papp T."/>
            <person name="Martin F.M."/>
            <person name="Miettinen O."/>
            <person name="Hibbett D.S."/>
            <person name="Nagy L.G."/>
        </authorList>
    </citation>
    <scope>NUCLEOTIDE SEQUENCE [LARGE SCALE GENOMIC DNA]</scope>
    <source>
        <strain evidence="1 2">CBS 962.96</strain>
    </source>
</reference>
<feature type="non-terminal residue" evidence="1">
    <location>
        <position position="174"/>
    </location>
</feature>
<keyword evidence="2" id="KW-1185">Reference proteome</keyword>
<accession>A0A4S8LK94</accession>
<feature type="non-terminal residue" evidence="1">
    <location>
        <position position="1"/>
    </location>
</feature>
<sequence>AHPVLLLDILTATWLVDLPKRILLLFAEHKARRNFFHAPQALARHSDHVSEIMRKVDRKKQLDTLRYQRIHNATIQEFDFKPGELVLIRNPIIDKGVGGKMEPRYFGPMIIIRRTKGGRTKGGSYIVAEMNGAVYQSKIAAFRVVPYRSHYKLKLPSNLNDLIELSEHCLNEIE</sequence>
<name>A0A4S8LK94_DENBC</name>
<dbReference type="EMBL" id="ML179362">
    <property type="protein sequence ID" value="THU89609.1"/>
    <property type="molecule type" value="Genomic_DNA"/>
</dbReference>
<protein>
    <submittedName>
        <fullName evidence="1">Uncharacterized protein</fullName>
    </submittedName>
</protein>
<gene>
    <name evidence="1" type="ORF">K435DRAFT_589656</name>
</gene>